<proteinExistence type="inferred from homology"/>
<organism evidence="3 4">
    <name type="scientific">Dinothrombium tinctorium</name>
    <dbReference type="NCBI Taxonomy" id="1965070"/>
    <lineage>
        <taxon>Eukaryota</taxon>
        <taxon>Metazoa</taxon>
        <taxon>Ecdysozoa</taxon>
        <taxon>Arthropoda</taxon>
        <taxon>Chelicerata</taxon>
        <taxon>Arachnida</taxon>
        <taxon>Acari</taxon>
        <taxon>Acariformes</taxon>
        <taxon>Trombidiformes</taxon>
        <taxon>Prostigmata</taxon>
        <taxon>Anystina</taxon>
        <taxon>Parasitengona</taxon>
        <taxon>Trombidioidea</taxon>
        <taxon>Trombidiidae</taxon>
        <taxon>Dinothrombium</taxon>
    </lineage>
</organism>
<dbReference type="Pfam" id="PF10046">
    <property type="entry name" value="BLOC1_2"/>
    <property type="match status" value="1"/>
</dbReference>
<dbReference type="AlphaFoldDB" id="A0A3S3PJC8"/>
<protein>
    <submittedName>
        <fullName evidence="3">Biogenesis of lysosome-related organelles complex 1 subunit 2-like protein</fullName>
    </submittedName>
</protein>
<sequence>MANEGEASSETGIEAANERKPSVSPEEEEIERLSAKLFDKTRDYLQSELRMTSEDYKLLLTMNEATAKKYASMKLVADSVAMSLTDLQAKYQTLGAYFEEIDKLDEKVTKLEEIAYSIDSYTKRLEARFKQLEKPGTSPSLK</sequence>
<name>A0A3S3PJC8_9ACAR</name>
<comment type="similarity">
    <text evidence="1">Belongs to the BLOC1S2 family.</text>
</comment>
<dbReference type="PANTHER" id="PTHR46479">
    <property type="entry name" value="BIOGENESIS OF LYSOSOME-RELATED ORGANELLES COMPLEX 1 SUBUNIT 2"/>
    <property type="match status" value="1"/>
</dbReference>
<dbReference type="GO" id="GO:0099078">
    <property type="term" value="C:BORC complex"/>
    <property type="evidence" value="ECO:0007669"/>
    <property type="project" value="TreeGrafter"/>
</dbReference>
<dbReference type="STRING" id="1965070.A0A3S3PJC8"/>
<dbReference type="PANTHER" id="PTHR46479:SF1">
    <property type="entry name" value="BIOGENESIS OF LYSOSOME-RELATED ORGANELLES COMPLEX 1 SUBUNIT 2"/>
    <property type="match status" value="1"/>
</dbReference>
<feature type="region of interest" description="Disordered" evidence="2">
    <location>
        <begin position="1"/>
        <end position="31"/>
    </location>
</feature>
<evidence type="ECO:0000256" key="1">
    <source>
        <dbReference type="ARBA" id="ARBA00008468"/>
    </source>
</evidence>
<evidence type="ECO:0000313" key="4">
    <source>
        <dbReference type="Proteomes" id="UP000285301"/>
    </source>
</evidence>
<gene>
    <name evidence="3" type="ORF">B4U79_02828</name>
</gene>
<dbReference type="EMBL" id="NCKU01000934">
    <property type="protein sequence ID" value="RWS13625.1"/>
    <property type="molecule type" value="Genomic_DNA"/>
</dbReference>
<feature type="compositionally biased region" description="Polar residues" evidence="2">
    <location>
        <begin position="1"/>
        <end position="11"/>
    </location>
</feature>
<evidence type="ECO:0000313" key="3">
    <source>
        <dbReference type="EMBL" id="RWS13625.1"/>
    </source>
</evidence>
<reference evidence="3 4" key="1">
    <citation type="journal article" date="2018" name="Gigascience">
        <title>Genomes of trombidid mites reveal novel predicted allergens and laterally-transferred genes associated with secondary metabolism.</title>
        <authorList>
            <person name="Dong X."/>
            <person name="Chaisiri K."/>
            <person name="Xia D."/>
            <person name="Armstrong S.D."/>
            <person name="Fang Y."/>
            <person name="Donnelly M.J."/>
            <person name="Kadowaki T."/>
            <person name="McGarry J.W."/>
            <person name="Darby A.C."/>
            <person name="Makepeace B.L."/>
        </authorList>
    </citation>
    <scope>NUCLEOTIDE SEQUENCE [LARGE SCALE GENOMIC DNA]</scope>
    <source>
        <strain evidence="3">UoL-WK</strain>
    </source>
</reference>
<dbReference type="InterPro" id="IPR019269">
    <property type="entry name" value="BLOC1_su2"/>
</dbReference>
<dbReference type="GO" id="GO:0016197">
    <property type="term" value="P:endosomal transport"/>
    <property type="evidence" value="ECO:0007669"/>
    <property type="project" value="TreeGrafter"/>
</dbReference>
<dbReference type="GO" id="GO:0043015">
    <property type="term" value="F:gamma-tubulin binding"/>
    <property type="evidence" value="ECO:0007669"/>
    <property type="project" value="TreeGrafter"/>
</dbReference>
<evidence type="ECO:0000256" key="2">
    <source>
        <dbReference type="SAM" id="MobiDB-lite"/>
    </source>
</evidence>
<dbReference type="GO" id="GO:0031083">
    <property type="term" value="C:BLOC-1 complex"/>
    <property type="evidence" value="ECO:0007669"/>
    <property type="project" value="TreeGrafter"/>
</dbReference>
<dbReference type="GO" id="GO:0000930">
    <property type="term" value="C:gamma-tubulin complex"/>
    <property type="evidence" value="ECO:0007669"/>
    <property type="project" value="TreeGrafter"/>
</dbReference>
<keyword evidence="4" id="KW-1185">Reference proteome</keyword>
<dbReference type="GO" id="GO:0032418">
    <property type="term" value="P:lysosome localization"/>
    <property type="evidence" value="ECO:0007669"/>
    <property type="project" value="TreeGrafter"/>
</dbReference>
<dbReference type="Proteomes" id="UP000285301">
    <property type="component" value="Unassembled WGS sequence"/>
</dbReference>
<dbReference type="OrthoDB" id="244061at2759"/>
<comment type="caution">
    <text evidence="3">The sequence shown here is derived from an EMBL/GenBank/DDBJ whole genome shotgun (WGS) entry which is preliminary data.</text>
</comment>
<accession>A0A3S3PJC8</accession>